<gene>
    <name evidence="1" type="ordered locus">B005_3792</name>
</gene>
<dbReference type="KEGG" id="nal:B005_3792"/>
<proteinExistence type="predicted"/>
<dbReference type="Proteomes" id="UP000003779">
    <property type="component" value="Chromosome"/>
</dbReference>
<organism evidence="1 2">
    <name type="scientific">Nocardiopsis alba (strain ATCC BAA-2165 / BE74)</name>
    <dbReference type="NCBI Taxonomy" id="1205910"/>
    <lineage>
        <taxon>Bacteria</taxon>
        <taxon>Bacillati</taxon>
        <taxon>Actinomycetota</taxon>
        <taxon>Actinomycetes</taxon>
        <taxon>Streptosporangiales</taxon>
        <taxon>Nocardiopsidaceae</taxon>
        <taxon>Nocardiopsis</taxon>
    </lineage>
</organism>
<accession>J7L4J0</accession>
<dbReference type="AlphaFoldDB" id="J7L4J0"/>
<dbReference type="EMBL" id="CP003788">
    <property type="protein sequence ID" value="AFR08543.1"/>
    <property type="molecule type" value="Genomic_DNA"/>
</dbReference>
<reference evidence="2" key="2">
    <citation type="submission" date="2012-08" db="EMBL/GenBank/DDBJ databases">
        <title>Whole-genome sequence of Nocardiopsis alba strain ATCC BAA-2165 associated with honeybees.</title>
        <authorList>
            <person name="Qiao J."/>
            <person name="Chen L."/>
            <person name="Li Y."/>
            <person name="Wang J."/>
            <person name="Zhang W."/>
            <person name="Chen S."/>
        </authorList>
    </citation>
    <scope>NUCLEOTIDE SEQUENCE [LARGE SCALE GENOMIC DNA]</scope>
    <source>
        <strain evidence="2">ATCC BAA-2165 / BE74</strain>
    </source>
</reference>
<name>J7L4J0_NOCAA</name>
<evidence type="ECO:0000313" key="2">
    <source>
        <dbReference type="Proteomes" id="UP000003779"/>
    </source>
</evidence>
<dbReference type="HOGENOM" id="CLU_3027732_0_0_11"/>
<reference evidence="1 2" key="1">
    <citation type="journal article" date="2012" name="J. Bacteriol.">
        <title>Whole-Genome Sequence of Nocardiopsis alba Strain ATCC BAA-2165, Associated with Honeybees.</title>
        <authorList>
            <person name="Qiao J."/>
            <person name="Chen L."/>
            <person name="Li Y."/>
            <person name="Wang J."/>
            <person name="Zhang W."/>
            <person name="Chen S."/>
        </authorList>
    </citation>
    <scope>NUCLEOTIDE SEQUENCE [LARGE SCALE GENOMIC DNA]</scope>
    <source>
        <strain evidence="2">ATCC BAA-2165 / BE74</strain>
    </source>
</reference>
<evidence type="ECO:0000313" key="1">
    <source>
        <dbReference type="EMBL" id="AFR08543.1"/>
    </source>
</evidence>
<dbReference type="PATRIC" id="fig|1205910.3.peg.3589"/>
<protein>
    <submittedName>
        <fullName evidence="1">Uncharacterized protein</fullName>
    </submittedName>
</protein>
<sequence>MFRSHYRWHEWRLTGAEDRSVISTPVPSAFPASGPVPGRPGYRRGGGPVWIGVRW</sequence>